<evidence type="ECO:0000256" key="1">
    <source>
        <dbReference type="ARBA" id="ARBA00010164"/>
    </source>
</evidence>
<evidence type="ECO:0000256" key="2">
    <source>
        <dbReference type="ARBA" id="ARBA00022679"/>
    </source>
</evidence>
<keyword evidence="2" id="KW-0808">Transferase</keyword>
<evidence type="ECO:0000259" key="4">
    <source>
        <dbReference type="Pfam" id="PF07804"/>
    </source>
</evidence>
<reference evidence="6" key="1">
    <citation type="submission" date="2017-05" db="EMBL/GenBank/DDBJ databases">
        <authorList>
            <person name="Imhoff J.F."/>
            <person name="Rahn T."/>
            <person name="Kuenzel S."/>
            <person name="Neulinger S.C."/>
        </authorList>
    </citation>
    <scope>NUCLEOTIDE SEQUENCE</scope>
    <source>
        <strain evidence="6">LMG 28126</strain>
    </source>
</reference>
<dbReference type="InterPro" id="IPR052028">
    <property type="entry name" value="HipA_Ser/Thr_kinase"/>
</dbReference>
<protein>
    <recommendedName>
        <fullName evidence="8">Serine/threonine-protein kinase HipA</fullName>
    </recommendedName>
</protein>
<evidence type="ECO:0000313" key="7">
    <source>
        <dbReference type="Proteomes" id="UP000706333"/>
    </source>
</evidence>
<dbReference type="EMBL" id="NHSD01000305">
    <property type="protein sequence ID" value="MBK5928451.1"/>
    <property type="molecule type" value="Genomic_DNA"/>
</dbReference>
<keyword evidence="3" id="KW-0418">Kinase</keyword>
<dbReference type="InterPro" id="IPR017508">
    <property type="entry name" value="HipA_N1"/>
</dbReference>
<evidence type="ECO:0000259" key="5">
    <source>
        <dbReference type="Pfam" id="PF13657"/>
    </source>
</evidence>
<evidence type="ECO:0000256" key="3">
    <source>
        <dbReference type="ARBA" id="ARBA00022777"/>
    </source>
</evidence>
<dbReference type="PANTHER" id="PTHR37419">
    <property type="entry name" value="SERINE/THREONINE-PROTEIN KINASE TOXIN HIPA"/>
    <property type="match status" value="1"/>
</dbReference>
<comment type="similarity">
    <text evidence="1">Belongs to the HipA Ser/Thr kinase family.</text>
</comment>
<gene>
    <name evidence="6" type="ORF">CCR87_14120</name>
</gene>
<dbReference type="NCBIfam" id="TIGR03071">
    <property type="entry name" value="couple_hipA"/>
    <property type="match status" value="1"/>
</dbReference>
<dbReference type="AlphaFoldDB" id="A0A934TMX8"/>
<dbReference type="Pfam" id="PF13657">
    <property type="entry name" value="Couple_hipA"/>
    <property type="match status" value="1"/>
</dbReference>
<evidence type="ECO:0000313" key="6">
    <source>
        <dbReference type="EMBL" id="MBK5928451.1"/>
    </source>
</evidence>
<dbReference type="RefSeq" id="WP_201158215.1">
    <property type="nucleotide sequence ID" value="NZ_NHSD01000305.1"/>
</dbReference>
<dbReference type="InterPro" id="IPR012893">
    <property type="entry name" value="HipA-like_C"/>
</dbReference>
<proteinExistence type="inferred from homology"/>
<sequence>MILDVWLEGFEAPIGVLERHDDKSLTFSYGPQAFADPDRGRISMSLPVRDAPYTDDACIAYFGNLLFEGQELERVRARHGIDRDDHGGLLYHLGADCPGAISVTPQGAGPGKRPGVFPQDYEEIGQPQLARIVASLHHTGRLPDGARDPSPVAGVQPKLALLHHDGAFHLPKPGSGAPTTHILKVAPREDAVLTRHEAALLDLARHLDLDVAQTTRLQFPQAQPGQRIEALLSTRFDRILDGDLVHRVHVEDFCQALGLPRQLKYERDGVEADRRFSAAAVGRMAGETAQPAQFRISFLKQSLFNLAVGNTDNHGKNSSILYTLPRGVLAPLYDVVPVVMDRRVTHEFAFRVGGHDYIEDVDQAAMLALMGDLGFSRPRLSERWLKLLRGIAVEGIDRLHRDGGKALADYVAAQLGILEAALKVDVGIPQRDFFPRAVRGRSDSAGGWGAFS</sequence>
<organism evidence="6 7">
    <name type="scientific">Rhodobaculum claviforme</name>
    <dbReference type="NCBI Taxonomy" id="1549854"/>
    <lineage>
        <taxon>Bacteria</taxon>
        <taxon>Pseudomonadati</taxon>
        <taxon>Pseudomonadota</taxon>
        <taxon>Alphaproteobacteria</taxon>
        <taxon>Rhodobacterales</taxon>
        <taxon>Paracoccaceae</taxon>
        <taxon>Rhodobaculum</taxon>
    </lineage>
</organism>
<evidence type="ECO:0008006" key="8">
    <source>
        <dbReference type="Google" id="ProtNLM"/>
    </source>
</evidence>
<dbReference type="Pfam" id="PF07804">
    <property type="entry name" value="HipA_C"/>
    <property type="match status" value="1"/>
</dbReference>
<dbReference type="PANTHER" id="PTHR37419:SF1">
    <property type="entry name" value="SERINE_THREONINE-PROTEIN KINASE TOXIN HIPA"/>
    <property type="match status" value="1"/>
</dbReference>
<name>A0A934TMX8_9RHOB</name>
<dbReference type="GO" id="GO:0004674">
    <property type="term" value="F:protein serine/threonine kinase activity"/>
    <property type="evidence" value="ECO:0007669"/>
    <property type="project" value="TreeGrafter"/>
</dbReference>
<dbReference type="Proteomes" id="UP000706333">
    <property type="component" value="Unassembled WGS sequence"/>
</dbReference>
<keyword evidence="7" id="KW-1185">Reference proteome</keyword>
<feature type="domain" description="HipA-like C-terminal" evidence="4">
    <location>
        <begin position="152"/>
        <end position="354"/>
    </location>
</feature>
<accession>A0A934TMX8</accession>
<reference evidence="6" key="2">
    <citation type="journal article" date="2020" name="Microorganisms">
        <title>Osmotic Adaptation and Compatible Solute Biosynthesis of Phototrophic Bacteria as Revealed from Genome Analyses.</title>
        <authorList>
            <person name="Imhoff J.F."/>
            <person name="Rahn T."/>
            <person name="Kunzel S."/>
            <person name="Keller A."/>
            <person name="Neulinger S.C."/>
        </authorList>
    </citation>
    <scope>NUCLEOTIDE SEQUENCE</scope>
    <source>
        <strain evidence="6">LMG 28126</strain>
    </source>
</reference>
<feature type="domain" description="HipA N-terminal subdomain 1" evidence="5">
    <location>
        <begin position="3"/>
        <end position="103"/>
    </location>
</feature>
<comment type="caution">
    <text evidence="6">The sequence shown here is derived from an EMBL/GenBank/DDBJ whole genome shotgun (WGS) entry which is preliminary data.</text>
</comment>
<dbReference type="GO" id="GO:0005829">
    <property type="term" value="C:cytosol"/>
    <property type="evidence" value="ECO:0007669"/>
    <property type="project" value="TreeGrafter"/>
</dbReference>